<dbReference type="EC" id="2.7.13.3" evidence="2"/>
<feature type="domain" description="PAC" evidence="17">
    <location>
        <begin position="229"/>
        <end position="281"/>
    </location>
</feature>
<name>A0A521ELK7_9RHOB</name>
<dbReference type="GO" id="GO:0009881">
    <property type="term" value="F:photoreceptor activity"/>
    <property type="evidence" value="ECO:0007669"/>
    <property type="project" value="UniProtKB-KW"/>
</dbReference>
<reference evidence="18 19" key="1">
    <citation type="submission" date="2017-05" db="EMBL/GenBank/DDBJ databases">
        <authorList>
            <person name="Varghese N."/>
            <person name="Submissions S."/>
        </authorList>
    </citation>
    <scope>NUCLEOTIDE SEQUENCE [LARGE SCALE GENOMIC DNA]</scope>
    <source>
        <strain evidence="18 19">DSM 100094</strain>
    </source>
</reference>
<feature type="domain" description="PAS" evidence="16">
    <location>
        <begin position="156"/>
        <end position="226"/>
    </location>
</feature>
<keyword evidence="12" id="KW-0067">ATP-binding</keyword>
<evidence type="ECO:0000256" key="14">
    <source>
        <dbReference type="ARBA" id="ARBA00023026"/>
    </source>
</evidence>
<evidence type="ECO:0000313" key="18">
    <source>
        <dbReference type="EMBL" id="SMO84795.1"/>
    </source>
</evidence>
<dbReference type="PROSITE" id="PS50113">
    <property type="entry name" value="PAC"/>
    <property type="match status" value="1"/>
</dbReference>
<evidence type="ECO:0000313" key="19">
    <source>
        <dbReference type="Proteomes" id="UP000319014"/>
    </source>
</evidence>
<protein>
    <recommendedName>
        <fullName evidence="2">histidine kinase</fullName>
        <ecNumber evidence="2">2.7.13.3</ecNumber>
    </recommendedName>
</protein>
<dbReference type="SMART" id="SM00091">
    <property type="entry name" value="PAS"/>
    <property type="match status" value="1"/>
</dbReference>
<dbReference type="GO" id="GO:0004673">
    <property type="term" value="F:protein histidine kinase activity"/>
    <property type="evidence" value="ECO:0007669"/>
    <property type="project" value="UniProtKB-EC"/>
</dbReference>
<dbReference type="InterPro" id="IPR013767">
    <property type="entry name" value="PAS_fold"/>
</dbReference>
<dbReference type="SMART" id="SM00086">
    <property type="entry name" value="PAC"/>
    <property type="match status" value="2"/>
</dbReference>
<evidence type="ECO:0000256" key="8">
    <source>
        <dbReference type="ARBA" id="ARBA00022679"/>
    </source>
</evidence>
<evidence type="ECO:0000259" key="17">
    <source>
        <dbReference type="PROSITE" id="PS50113"/>
    </source>
</evidence>
<dbReference type="AlphaFoldDB" id="A0A521ELK7"/>
<evidence type="ECO:0000256" key="1">
    <source>
        <dbReference type="ARBA" id="ARBA00000085"/>
    </source>
</evidence>
<dbReference type="PANTHER" id="PTHR41523:SF8">
    <property type="entry name" value="ETHYLENE RESPONSE SENSOR PROTEIN"/>
    <property type="match status" value="1"/>
</dbReference>
<dbReference type="InterPro" id="IPR036890">
    <property type="entry name" value="HATPase_C_sf"/>
</dbReference>
<proteinExistence type="predicted"/>
<dbReference type="InterPro" id="IPR000014">
    <property type="entry name" value="PAS"/>
</dbReference>
<dbReference type="Gene3D" id="3.30.450.20">
    <property type="entry name" value="PAS domain"/>
    <property type="match status" value="2"/>
</dbReference>
<dbReference type="GO" id="GO:0006355">
    <property type="term" value="P:regulation of DNA-templated transcription"/>
    <property type="evidence" value="ECO:0007669"/>
    <property type="project" value="InterPro"/>
</dbReference>
<dbReference type="InterPro" id="IPR011102">
    <property type="entry name" value="Sig_transdc_His_kinase_HWE"/>
</dbReference>
<keyword evidence="8" id="KW-0808">Transferase</keyword>
<dbReference type="PANTHER" id="PTHR41523">
    <property type="entry name" value="TWO-COMPONENT SYSTEM SENSOR PROTEIN"/>
    <property type="match status" value="1"/>
</dbReference>
<dbReference type="Gene3D" id="3.30.565.10">
    <property type="entry name" value="Histidine kinase-like ATPase, C-terminal domain"/>
    <property type="match status" value="1"/>
</dbReference>
<evidence type="ECO:0000256" key="3">
    <source>
        <dbReference type="ARBA" id="ARBA00022543"/>
    </source>
</evidence>
<dbReference type="InterPro" id="IPR035965">
    <property type="entry name" value="PAS-like_dom_sf"/>
</dbReference>
<evidence type="ECO:0000256" key="11">
    <source>
        <dbReference type="ARBA" id="ARBA00022777"/>
    </source>
</evidence>
<gene>
    <name evidence="18" type="ORF">SAMN06265221_1149</name>
</gene>
<dbReference type="PROSITE" id="PS50112">
    <property type="entry name" value="PAS"/>
    <property type="match status" value="1"/>
</dbReference>
<dbReference type="InterPro" id="IPR000700">
    <property type="entry name" value="PAS-assoc_C"/>
</dbReference>
<dbReference type="Pfam" id="PF07536">
    <property type="entry name" value="HWE_HK"/>
    <property type="match status" value="1"/>
</dbReference>
<keyword evidence="7" id="KW-0288">FMN</keyword>
<evidence type="ECO:0000256" key="2">
    <source>
        <dbReference type="ARBA" id="ARBA00012438"/>
    </source>
</evidence>
<organism evidence="18 19">
    <name type="scientific">Paracoccus laeviglucosivorans</name>
    <dbReference type="NCBI Taxonomy" id="1197861"/>
    <lineage>
        <taxon>Bacteria</taxon>
        <taxon>Pseudomonadati</taxon>
        <taxon>Pseudomonadota</taxon>
        <taxon>Alphaproteobacteria</taxon>
        <taxon>Rhodobacterales</taxon>
        <taxon>Paracoccaceae</taxon>
        <taxon>Paracoccus</taxon>
    </lineage>
</organism>
<keyword evidence="13" id="KW-0157">Chromophore</keyword>
<sequence>MAENSRASAAIIRSYPWVDTSLGPRHDWPVSLQATVDLMLPAKAQIVLFCGPEYVAMYNDAYAPTIGEKHPFALGKPAAQNWAELWDDLEPLLAHVRKTGETVSARDREFYIERFGFPETVYFDISYSPIWDDDGNVHSVFCIVSETTERVHALNAERRLAAIVSSSDDAILGTDLNQNITAWNHGAQVLYGYSADEMIGRPVTLLVPPDRPDEENAIMARILAGERVEPHETQRLCKDGSLKDVSLTVSPIRNEAGIIIGASKIARDISERKEAERLQRVLMAELKHRVKNILANVQAIARQTFRSSDAAASASFSARLRSLSSAHDLLTKESWEGADLAAVVSVVIDTFDPDRFSVTGPRLMLPPRAVVAISMALHELATNAVKYGALKTAEGQVSIAWQNDGEGGFQLIWTERGGPTVASPQHDGFGSLLIRDALAVELAGAVELQFEPDGVRCVVTAPALPKWDV</sequence>
<evidence type="ECO:0000256" key="12">
    <source>
        <dbReference type="ARBA" id="ARBA00022840"/>
    </source>
</evidence>
<dbReference type="GO" id="GO:0005524">
    <property type="term" value="F:ATP binding"/>
    <property type="evidence" value="ECO:0007669"/>
    <property type="project" value="UniProtKB-KW"/>
</dbReference>
<keyword evidence="14" id="KW-0843">Virulence</keyword>
<dbReference type="CDD" id="cd00130">
    <property type="entry name" value="PAS"/>
    <property type="match status" value="1"/>
</dbReference>
<dbReference type="Pfam" id="PF00989">
    <property type="entry name" value="PAS"/>
    <property type="match status" value="1"/>
</dbReference>
<evidence type="ECO:0000256" key="13">
    <source>
        <dbReference type="ARBA" id="ARBA00022991"/>
    </source>
</evidence>
<evidence type="ECO:0000259" key="16">
    <source>
        <dbReference type="PROSITE" id="PS50112"/>
    </source>
</evidence>
<dbReference type="Proteomes" id="UP000319014">
    <property type="component" value="Unassembled WGS sequence"/>
</dbReference>
<evidence type="ECO:0000256" key="5">
    <source>
        <dbReference type="ARBA" id="ARBA00022606"/>
    </source>
</evidence>
<accession>A0A521ELK7</accession>
<keyword evidence="11" id="KW-0418">Kinase</keyword>
<comment type="catalytic activity">
    <reaction evidence="1">
        <text>ATP + protein L-histidine = ADP + protein N-phospho-L-histidine.</text>
        <dbReference type="EC" id="2.7.13.3"/>
    </reaction>
</comment>
<evidence type="ECO:0000256" key="10">
    <source>
        <dbReference type="ARBA" id="ARBA00022741"/>
    </source>
</evidence>
<keyword evidence="9" id="KW-0677">Repeat</keyword>
<evidence type="ECO:0000256" key="4">
    <source>
        <dbReference type="ARBA" id="ARBA00022553"/>
    </source>
</evidence>
<keyword evidence="3" id="KW-0600">Photoreceptor protein</keyword>
<dbReference type="InterPro" id="IPR001610">
    <property type="entry name" value="PAC"/>
</dbReference>
<evidence type="ECO:0000256" key="9">
    <source>
        <dbReference type="ARBA" id="ARBA00022737"/>
    </source>
</evidence>
<keyword evidence="4" id="KW-0597">Phosphoprotein</keyword>
<keyword evidence="19" id="KW-1185">Reference proteome</keyword>
<keyword evidence="15" id="KW-0675">Receptor</keyword>
<evidence type="ECO:0000256" key="6">
    <source>
        <dbReference type="ARBA" id="ARBA00022630"/>
    </source>
</evidence>
<keyword evidence="5" id="KW-0716">Sensory transduction</keyword>
<dbReference type="SMART" id="SM00911">
    <property type="entry name" value="HWE_HK"/>
    <property type="match status" value="1"/>
</dbReference>
<keyword evidence="6" id="KW-0285">Flavoprotein</keyword>
<evidence type="ECO:0000256" key="7">
    <source>
        <dbReference type="ARBA" id="ARBA00022643"/>
    </source>
</evidence>
<dbReference type="NCBIfam" id="TIGR00229">
    <property type="entry name" value="sensory_box"/>
    <property type="match status" value="1"/>
</dbReference>
<keyword evidence="10" id="KW-0547">Nucleotide-binding</keyword>
<dbReference type="SUPFAM" id="SSF55785">
    <property type="entry name" value="PYP-like sensor domain (PAS domain)"/>
    <property type="match status" value="2"/>
</dbReference>
<evidence type="ECO:0000256" key="15">
    <source>
        <dbReference type="ARBA" id="ARBA00023170"/>
    </source>
</evidence>
<dbReference type="EMBL" id="FXTK01000014">
    <property type="protein sequence ID" value="SMO84795.1"/>
    <property type="molecule type" value="Genomic_DNA"/>
</dbReference>